<organism evidence="1">
    <name type="scientific">Siphoviridae sp. ct8wU2</name>
    <dbReference type="NCBI Taxonomy" id="2827791"/>
    <lineage>
        <taxon>Viruses</taxon>
        <taxon>Duplodnaviria</taxon>
        <taxon>Heunggongvirae</taxon>
        <taxon>Uroviricota</taxon>
        <taxon>Caudoviricetes</taxon>
    </lineage>
</organism>
<accession>A0A8S5SXD1</accession>
<evidence type="ECO:0000313" key="1">
    <source>
        <dbReference type="EMBL" id="DAF55748.1"/>
    </source>
</evidence>
<proteinExistence type="predicted"/>
<protein>
    <submittedName>
        <fullName evidence="1">Minor capsid protein</fullName>
    </submittedName>
</protein>
<reference evidence="1" key="1">
    <citation type="journal article" date="2021" name="Proc. Natl. Acad. Sci. U.S.A.">
        <title>A Catalog of Tens of Thousands of Viruses from Human Metagenomes Reveals Hidden Associations with Chronic Diseases.</title>
        <authorList>
            <person name="Tisza M.J."/>
            <person name="Buck C.B."/>
        </authorList>
    </citation>
    <scope>NUCLEOTIDE SEQUENCE</scope>
    <source>
        <strain evidence="1">Ct8wU2</strain>
    </source>
</reference>
<dbReference type="EMBL" id="BK032699">
    <property type="protein sequence ID" value="DAF55748.1"/>
    <property type="molecule type" value="Genomic_DNA"/>
</dbReference>
<sequence>MKSVEITREFDKLVRAFEAAPVQTRDMVRRQVKMAVRDVREYARDHHRFVTRSGMTEKSIMSEVKENQGTVYLGSSTAVFQHEGTKAHLIVPRSKKVLRFAVNKEFVFSKRVRHPGIKADPFLYTAADVMQPVIVSRFAKALDSLLGGL</sequence>
<name>A0A8S5SXD1_9CAUD</name>